<proteinExistence type="predicted"/>
<dbReference type="PATRIC" id="fig|862908.3.peg.314"/>
<reference evidence="2" key="1">
    <citation type="journal article" date="2013" name="ISME J.">
        <title>A small predatory core genome in the divergent marine Bacteriovorax marinus SJ and the terrestrial Bdellovibrio bacteriovorus.</title>
        <authorList>
            <person name="Crossman L.C."/>
            <person name="Chen H."/>
            <person name="Cerdeno-Tarraga A.M."/>
            <person name="Brooks K."/>
            <person name="Quail M.A."/>
            <person name="Pineiro S.A."/>
            <person name="Hobley L."/>
            <person name="Sockett R.E."/>
            <person name="Bentley S.D."/>
            <person name="Parkhill J."/>
            <person name="Williams H.N."/>
            <person name="Stine O.C."/>
        </authorList>
    </citation>
    <scope>NUCLEOTIDE SEQUENCE [LARGE SCALE GENOMIC DNA]</scope>
    <source>
        <strain evidence="2">ATCC BAA-682 / DSM 15412 / SJ</strain>
    </source>
</reference>
<dbReference type="HOGENOM" id="CLU_806007_0_0_7"/>
<dbReference type="STRING" id="862908.BMS_0326"/>
<dbReference type="OrthoDB" id="5292814at2"/>
<dbReference type="eggNOG" id="COG0463">
    <property type="taxonomic scope" value="Bacteria"/>
</dbReference>
<dbReference type="EMBL" id="FQ312005">
    <property type="protein sequence ID" value="CBW25250.1"/>
    <property type="molecule type" value="Genomic_DNA"/>
</dbReference>
<evidence type="ECO:0000313" key="2">
    <source>
        <dbReference type="Proteomes" id="UP000008963"/>
    </source>
</evidence>
<name>E1X3F5_HALMS</name>
<dbReference type="RefSeq" id="WP_014243038.1">
    <property type="nucleotide sequence ID" value="NC_016620.1"/>
</dbReference>
<organism evidence="1 2">
    <name type="scientific">Halobacteriovorax marinus (strain ATCC BAA-682 / DSM 15412 / SJ)</name>
    <name type="common">Bacteriovorax marinus</name>
    <dbReference type="NCBI Taxonomy" id="862908"/>
    <lineage>
        <taxon>Bacteria</taxon>
        <taxon>Pseudomonadati</taxon>
        <taxon>Bdellovibrionota</taxon>
        <taxon>Bacteriovoracia</taxon>
        <taxon>Bacteriovoracales</taxon>
        <taxon>Halobacteriovoraceae</taxon>
        <taxon>Halobacteriovorax</taxon>
    </lineage>
</organism>
<sequence length="344" mass="40404">MNTLYGFTFMKDGVRYDYPFREMLNCMESLVDKCYVALGENDDGTSAEVEKFSKVEVIPTIWDMSKMGDGGLVFSEQTNIALSKLRENHASEEGAWAIYLQSDEIIHEDDFEQLRKDIDEAERSGCDAIRFRYFHFWMSHYRIAINKRWYPCEIRAVKVNSNVVNHGDAQGFSGFTKVYESDVHIYHYGHVRDAAKREEKQKDLIQRIRPGMKFSKYLNREKRAFAKTKSIPIRVKHSKVMQSRIERMGENYNLSKVSKYYIVGDKDDFPRNIAEKTFISEVIFRESVSEVPFEFRKERMFIVNPTLFERIQWGSCSYVSMESKLSREWKVDTQLMIDLGGKTL</sequence>
<gene>
    <name evidence="1" type="ordered locus">BMS_0326</name>
</gene>
<dbReference type="AlphaFoldDB" id="E1X3F5"/>
<keyword evidence="2" id="KW-1185">Reference proteome</keyword>
<dbReference type="Proteomes" id="UP000008963">
    <property type="component" value="Chromosome"/>
</dbReference>
<dbReference type="KEGG" id="bmx:BMS_0326"/>
<accession>E1X3F5</accession>
<evidence type="ECO:0000313" key="1">
    <source>
        <dbReference type="EMBL" id="CBW25250.1"/>
    </source>
</evidence>
<protein>
    <submittedName>
        <fullName evidence="1">Uncharacterized protein</fullName>
    </submittedName>
</protein>